<dbReference type="RefSeq" id="WP_158362935.1">
    <property type="nucleotide sequence ID" value="NZ_JAOQKC010000006.1"/>
</dbReference>
<name>A0ABT2RW43_9FIRM</name>
<evidence type="ECO:0000313" key="2">
    <source>
        <dbReference type="EMBL" id="MCU6696544.1"/>
    </source>
</evidence>
<keyword evidence="3" id="KW-1185">Reference proteome</keyword>
<evidence type="ECO:0000256" key="1">
    <source>
        <dbReference type="SAM" id="Phobius"/>
    </source>
</evidence>
<feature type="transmembrane region" description="Helical" evidence="1">
    <location>
        <begin position="16"/>
        <end position="36"/>
    </location>
</feature>
<accession>A0ABT2RW43</accession>
<organism evidence="2 3">
    <name type="scientific">Laedolimicola ammoniilytica</name>
    <dbReference type="NCBI Taxonomy" id="2981771"/>
    <lineage>
        <taxon>Bacteria</taxon>
        <taxon>Bacillati</taxon>
        <taxon>Bacillota</taxon>
        <taxon>Clostridia</taxon>
        <taxon>Lachnospirales</taxon>
        <taxon>Lachnospiraceae</taxon>
        <taxon>Laedolimicola</taxon>
    </lineage>
</organism>
<dbReference type="EMBL" id="JAOQKC010000006">
    <property type="protein sequence ID" value="MCU6696544.1"/>
    <property type="molecule type" value="Genomic_DNA"/>
</dbReference>
<feature type="transmembrane region" description="Helical" evidence="1">
    <location>
        <begin position="48"/>
        <end position="68"/>
    </location>
</feature>
<protein>
    <submittedName>
        <fullName evidence="2">Uncharacterized protein</fullName>
    </submittedName>
</protein>
<feature type="transmembrane region" description="Helical" evidence="1">
    <location>
        <begin position="107"/>
        <end position="124"/>
    </location>
</feature>
<proteinExistence type="predicted"/>
<evidence type="ECO:0000313" key="3">
    <source>
        <dbReference type="Proteomes" id="UP001652461"/>
    </source>
</evidence>
<dbReference type="Proteomes" id="UP001652461">
    <property type="component" value="Unassembled WGS sequence"/>
</dbReference>
<keyword evidence="1" id="KW-0812">Transmembrane</keyword>
<feature type="transmembrane region" description="Helical" evidence="1">
    <location>
        <begin position="80"/>
        <end position="98"/>
    </location>
</feature>
<comment type="caution">
    <text evidence="2">The sequence shown here is derived from an EMBL/GenBank/DDBJ whole genome shotgun (WGS) entry which is preliminary data.</text>
</comment>
<sequence length="246" mass="29250">MELLNQLYEFYRGVQFARIGDSVWILLMAAGCYVIYQGKNEVLKKAVIFPSVFYTIFIMNSYTMNLLYTKFGFESRAYRFLWMYPVLLIVGYVGVQLFDKIQSNRKRIFLGIFLVVITFFTINIDTETYRTENIYKVQNELLLTTELIHKDGAEEPWVFYEDENLYLTARQYDASIKIMYWQPAVSEPLNQAKQEEISWDTQEYHDWLVGQYLQYMVMNKDTTVLDGGQYFELVAETDKSKIYRVK</sequence>
<gene>
    <name evidence="2" type="ORF">OCV63_06475</name>
</gene>
<keyword evidence="1" id="KW-1133">Transmembrane helix</keyword>
<reference evidence="2 3" key="1">
    <citation type="journal article" date="2021" name="ISME Commun">
        <title>Automated analysis of genomic sequences facilitates high-throughput and comprehensive description of bacteria.</title>
        <authorList>
            <person name="Hitch T.C.A."/>
        </authorList>
    </citation>
    <scope>NUCLEOTIDE SEQUENCE [LARGE SCALE GENOMIC DNA]</scope>
    <source>
        <strain evidence="2 3">Sanger_04</strain>
    </source>
</reference>
<keyword evidence="1" id="KW-0472">Membrane</keyword>